<evidence type="ECO:0000313" key="3">
    <source>
        <dbReference type="WBParaSite" id="Csp11.Scaffold629.g16340.t1"/>
    </source>
</evidence>
<dbReference type="InterPro" id="IPR039041">
    <property type="entry name" value="Nav/unc-53"/>
</dbReference>
<feature type="compositionally biased region" description="Low complexity" evidence="1">
    <location>
        <begin position="103"/>
        <end position="157"/>
    </location>
</feature>
<feature type="compositionally biased region" description="Low complexity" evidence="1">
    <location>
        <begin position="59"/>
        <end position="69"/>
    </location>
</feature>
<dbReference type="GO" id="GO:0022008">
    <property type="term" value="P:neurogenesis"/>
    <property type="evidence" value="ECO:0007669"/>
    <property type="project" value="InterPro"/>
</dbReference>
<dbReference type="AlphaFoldDB" id="A0A1I7U9W2"/>
<feature type="region of interest" description="Disordered" evidence="1">
    <location>
        <begin position="38"/>
        <end position="173"/>
    </location>
</feature>
<reference evidence="3" key="1">
    <citation type="submission" date="2016-11" db="UniProtKB">
        <authorList>
            <consortium name="WormBaseParasite"/>
        </authorList>
    </citation>
    <scope>IDENTIFICATION</scope>
</reference>
<protein>
    <submittedName>
        <fullName evidence="3">Flocculation protein FLO11-like</fullName>
    </submittedName>
</protein>
<evidence type="ECO:0000313" key="2">
    <source>
        <dbReference type="Proteomes" id="UP000095282"/>
    </source>
</evidence>
<accession>A0A1I7U9W2</accession>
<proteinExistence type="predicted"/>
<feature type="compositionally biased region" description="Polar residues" evidence="1">
    <location>
        <begin position="70"/>
        <end position="90"/>
    </location>
</feature>
<organism evidence="2 3">
    <name type="scientific">Caenorhabditis tropicalis</name>
    <dbReference type="NCBI Taxonomy" id="1561998"/>
    <lineage>
        <taxon>Eukaryota</taxon>
        <taxon>Metazoa</taxon>
        <taxon>Ecdysozoa</taxon>
        <taxon>Nematoda</taxon>
        <taxon>Chromadorea</taxon>
        <taxon>Rhabditida</taxon>
        <taxon>Rhabditina</taxon>
        <taxon>Rhabditomorpha</taxon>
        <taxon>Rhabditoidea</taxon>
        <taxon>Rhabditidae</taxon>
        <taxon>Peloderinae</taxon>
        <taxon>Caenorhabditis</taxon>
    </lineage>
</organism>
<feature type="compositionally biased region" description="Polar residues" evidence="1">
    <location>
        <begin position="158"/>
        <end position="173"/>
    </location>
</feature>
<dbReference type="PANTHER" id="PTHR12784:SF28">
    <property type="entry name" value="PROTEIN SICKIE"/>
    <property type="match status" value="1"/>
</dbReference>
<feature type="compositionally biased region" description="Low complexity" evidence="1">
    <location>
        <begin position="312"/>
        <end position="321"/>
    </location>
</feature>
<sequence length="350" mass="37218">MSNHIDSGNLGAVLQLLFLLSSYKQKLRQLKKDQKKLEQLPSNIMPPAVSKLPSPRVPPTSSNPNSNFPQMSTSRLQTPQSRISKPSDSSKIGIRPKTSGLKPPSASTSSSSSIPSNANSFRPSSRSSGNNNVGSTISTSAKSLDSSSTYSSISNLSRPTPSSQIQKPSRLQTQQVRVATTTKIGSSSKLAAPKAVSTPKLATVKTIKTETENTGNSGMLKLKLFSGKTSNSSNNSPQPIRKVEQSKIASPAVKTGLKPPSSSTSKLGSATSISKLSTPKINYRKPDSIINSDSKRCSKSSEEESGYAGFNSTSPASSSTEGSLNWMQIFSVNSHPVPDSSQHNYHSIFE</sequence>
<dbReference type="eggNOG" id="ENOG502QPT3">
    <property type="taxonomic scope" value="Eukaryota"/>
</dbReference>
<dbReference type="PANTHER" id="PTHR12784">
    <property type="entry name" value="STEERIN"/>
    <property type="match status" value="1"/>
</dbReference>
<dbReference type="Proteomes" id="UP000095282">
    <property type="component" value="Unplaced"/>
</dbReference>
<name>A0A1I7U9W2_9PELO</name>
<evidence type="ECO:0000256" key="1">
    <source>
        <dbReference type="SAM" id="MobiDB-lite"/>
    </source>
</evidence>
<feature type="compositionally biased region" description="Low complexity" evidence="1">
    <location>
        <begin position="255"/>
        <end position="269"/>
    </location>
</feature>
<feature type="region of interest" description="Disordered" evidence="1">
    <location>
        <begin position="283"/>
        <end position="321"/>
    </location>
</feature>
<keyword evidence="2" id="KW-1185">Reference proteome</keyword>
<feature type="region of interest" description="Disordered" evidence="1">
    <location>
        <begin position="226"/>
        <end position="271"/>
    </location>
</feature>
<dbReference type="STRING" id="1561998.A0A1I7U9W2"/>
<feature type="compositionally biased region" description="Polar residues" evidence="1">
    <location>
        <begin position="227"/>
        <end position="238"/>
    </location>
</feature>
<dbReference type="WBParaSite" id="Csp11.Scaffold629.g16340.t1">
    <property type="protein sequence ID" value="Csp11.Scaffold629.g16340.t1"/>
    <property type="gene ID" value="Csp11.Scaffold629.g16340"/>
</dbReference>
<feature type="compositionally biased region" description="Basic and acidic residues" evidence="1">
    <location>
        <begin position="293"/>
        <end position="302"/>
    </location>
</feature>